<dbReference type="PANTHER" id="PTHR48228">
    <property type="entry name" value="SUCCINYL-COA--D-CITRAMALATE COA-TRANSFERASE"/>
    <property type="match status" value="1"/>
</dbReference>
<dbReference type="InterPro" id="IPR003673">
    <property type="entry name" value="CoA-Trfase_fam_III"/>
</dbReference>
<evidence type="ECO:0000256" key="1">
    <source>
        <dbReference type="SAM" id="MobiDB-lite"/>
    </source>
</evidence>
<dbReference type="PANTHER" id="PTHR48228:SF5">
    <property type="entry name" value="ALPHA-METHYLACYL-COA RACEMASE"/>
    <property type="match status" value="1"/>
</dbReference>
<evidence type="ECO:0000313" key="3">
    <source>
        <dbReference type="Proteomes" id="UP001500738"/>
    </source>
</evidence>
<evidence type="ECO:0008006" key="4">
    <source>
        <dbReference type="Google" id="ProtNLM"/>
    </source>
</evidence>
<feature type="region of interest" description="Disordered" evidence="1">
    <location>
        <begin position="322"/>
        <end position="365"/>
    </location>
</feature>
<keyword evidence="3" id="KW-1185">Reference proteome</keyword>
<dbReference type="RefSeq" id="WP_215350320.1">
    <property type="nucleotide sequence ID" value="NZ_BAAAFE010000013.1"/>
</dbReference>
<proteinExistence type="predicted"/>
<reference evidence="2 3" key="1">
    <citation type="journal article" date="2019" name="Int. J. Syst. Evol. Microbiol.">
        <title>The Global Catalogue of Microorganisms (GCM) 10K type strain sequencing project: providing services to taxonomists for standard genome sequencing and annotation.</title>
        <authorList>
            <consortium name="The Broad Institute Genomics Platform"/>
            <consortium name="The Broad Institute Genome Sequencing Center for Infectious Disease"/>
            <person name="Wu L."/>
            <person name="Ma J."/>
        </authorList>
    </citation>
    <scope>NUCLEOTIDE SEQUENCE [LARGE SCALE GENOMIC DNA]</scope>
    <source>
        <strain evidence="2 3">JCM 15910</strain>
    </source>
</reference>
<dbReference type="Pfam" id="PF02515">
    <property type="entry name" value="CoA_transf_3"/>
    <property type="match status" value="2"/>
</dbReference>
<dbReference type="Gene3D" id="3.40.50.10540">
    <property type="entry name" value="Crotonobetainyl-coa:carnitine coa-transferase, domain 1"/>
    <property type="match status" value="2"/>
</dbReference>
<gene>
    <name evidence="2" type="ORF">GCM10009115_34180</name>
</gene>
<dbReference type="Gene3D" id="3.30.1540.10">
    <property type="entry name" value="formyl-coa transferase, domain 3"/>
    <property type="match status" value="2"/>
</dbReference>
<organism evidence="2 3">
    <name type="scientific">Sphingopyxis soli</name>
    <dbReference type="NCBI Taxonomy" id="592051"/>
    <lineage>
        <taxon>Bacteria</taxon>
        <taxon>Pseudomonadati</taxon>
        <taxon>Pseudomonadota</taxon>
        <taxon>Alphaproteobacteria</taxon>
        <taxon>Sphingomonadales</taxon>
        <taxon>Sphingomonadaceae</taxon>
        <taxon>Sphingopyxis</taxon>
    </lineage>
</organism>
<dbReference type="InterPro" id="IPR050509">
    <property type="entry name" value="CoA-transferase_III"/>
</dbReference>
<dbReference type="InterPro" id="IPR044855">
    <property type="entry name" value="CoA-Trfase_III_dom3_sf"/>
</dbReference>
<evidence type="ECO:0000313" key="2">
    <source>
        <dbReference type="EMBL" id="GAA0867206.1"/>
    </source>
</evidence>
<dbReference type="EMBL" id="BAAAFE010000013">
    <property type="protein sequence ID" value="GAA0867206.1"/>
    <property type="molecule type" value="Genomic_DNA"/>
</dbReference>
<protein>
    <recommendedName>
        <fullName evidence="4">CoA transferase</fullName>
    </recommendedName>
</protein>
<comment type="caution">
    <text evidence="2">The sequence shown here is derived from an EMBL/GenBank/DDBJ whole genome shotgun (WGS) entry which is preliminary data.</text>
</comment>
<dbReference type="InterPro" id="IPR023606">
    <property type="entry name" value="CoA-Trfase_III_dom_1_sf"/>
</dbReference>
<dbReference type="SUPFAM" id="SSF89796">
    <property type="entry name" value="CoA-transferase family III (CaiB/BaiF)"/>
    <property type="match status" value="2"/>
</dbReference>
<dbReference type="Proteomes" id="UP001500738">
    <property type="component" value="Unassembled WGS sequence"/>
</dbReference>
<sequence>MLGDLRIVEIGEGMAVQVAGLMLAELGADVLKVERPGGDPARGTAPFANWNRGKRSLVLDLDTTEGLAALTGRLAGADVLLHQFTPKQAEALALADASLAASFPRLVTCGITGSPHNHRDVERSADDLLVAARVGALYENDGYRGGPIVYRYRQGSWAAAHLAASGILARLVMRLQSGQGGAAHTSLFQGFLSTLPLVWARNSEGPMPNPPTYAPDAPRAMAQQLFQCQDGDWLQIMDPTRQFDYATMPTMWEVMAETDIDLETPEGVEDAFRRRPRDRWIADLRAADIAVEPAYPMGEVLRHPEVEANGFVIAVDDPHLGRTRQPNVPFHTDADLPQGRPAPRLGEGGDADWTPPPAATGKGAAPAEILEGVRVLDLGMFLAGPMGPSMMGDMGANVIKVEALTGDRIRFMHRYYQAAARSKRSLALDLTKPEAQPILERLIRWAEVVHHNMRFKGAAKLGLSEEGIRRYNPDVAFNYVSAYGQRGSRGNWPGYDSIFNAIAGWEFENAGEGNKPVFNRPGTMDVTSAQSCLVEIMASLYAKRAGGRGHTTQTSLLGVAAFTQGERLIGPDGNLTETYHLTGDQTGFSPYHRIFECADGQWVAVAAHKPEQQAALRDLLGDEAHFEAAAKVRTAADLLAALEAAGVPGDMVNFEDAMNRFFDDPQNRDLNLVSVLPQPLYGIVEQPGAFWHFGDVPIVFKRCAPAVGQHSDEILREIGYSDAEIAGFREAKIVG</sequence>
<name>A0ABN1MCG9_9SPHN</name>
<accession>A0ABN1MCG9</accession>